<sequence>MAEKTPLKILVAGGGIAGLTAALGLRHQGHQVTVFERSELAKEFGAAIHVGPNCHSLLKKLGIFPEDLGANRMEAIIQHDENGKVLREMDLRSSMDIWEDPWVLCHRVAIHEKLKEKATGTAGTGLPVTLRLASPVVNVDPSTATIFLADGSKHTGDLIIGTDGVSSITRKFVVGPDIKPFPYGKNMFRFMIPRKQIQDNPEIAHFVEKDGCMRSWRNDGCTLIMYPCQNNTIMNFAGIHPSDMSPAKGEGWDQEATKEKLLEIFGTFGSKIQELLKLADSTTLRVWSILDMERIPRWYNERLVLMGDSAHPFQPFQGQGACIAVEDAVSLVCLLPRETTPEDLLDRLALYQKIRDERAHKVQQATRMSGRDLSEEERKAYDWTNSIAYNFGHNEWHNSTRILKEHLWKRNNEPSVWGPFSFSFGPTPLAPVITKTLRVKRYIIRFKTSVTFIKTLFPPTSFNFVAPGTVAQVSYEVTEELSDDGKVLDRSVGLWLHGVQFTRKDGSKSGGSLLVALLASSTSSSAAASSAPGFPRLYADIEIARGEDGLVQVRCSQGGHIFLRLTLRGIPFLQSPEPIEADALGHGTSVLKDKLFYFQNMPLVGELEEAGTSYAVFALDRTAKLTGNISTTSRGDSMIEFISLDWERLPTVHHVASGLAEMPVFEVLETGEQEFVDEGDIRKAERIL</sequence>
<feature type="domain" description="FAD-binding" evidence="6">
    <location>
        <begin position="8"/>
        <end position="365"/>
    </location>
</feature>
<evidence type="ECO:0000313" key="7">
    <source>
        <dbReference type="EMBL" id="CAH0002542.1"/>
    </source>
</evidence>
<dbReference type="GO" id="GO:0004497">
    <property type="term" value="F:monooxygenase activity"/>
    <property type="evidence" value="ECO:0007669"/>
    <property type="project" value="UniProtKB-KW"/>
</dbReference>
<protein>
    <recommendedName>
        <fullName evidence="6">FAD-binding domain-containing protein</fullName>
    </recommendedName>
</protein>
<dbReference type="Gene3D" id="3.50.50.60">
    <property type="entry name" value="FAD/NAD(P)-binding domain"/>
    <property type="match status" value="1"/>
</dbReference>
<reference evidence="7 8" key="2">
    <citation type="submission" date="2021-10" db="EMBL/GenBank/DDBJ databases">
        <authorList>
            <person name="Piombo E."/>
        </authorList>
    </citation>
    <scope>NUCLEOTIDE SEQUENCE [LARGE SCALE GENOMIC DNA]</scope>
</reference>
<name>A0A9N9UTX5_9HYPO</name>
<evidence type="ECO:0000256" key="1">
    <source>
        <dbReference type="ARBA" id="ARBA00007992"/>
    </source>
</evidence>
<proteinExistence type="inferred from homology"/>
<dbReference type="InterPro" id="IPR002938">
    <property type="entry name" value="FAD-bd"/>
</dbReference>
<evidence type="ECO:0000256" key="4">
    <source>
        <dbReference type="ARBA" id="ARBA00023002"/>
    </source>
</evidence>
<dbReference type="PANTHER" id="PTHR13789">
    <property type="entry name" value="MONOOXYGENASE"/>
    <property type="match status" value="1"/>
</dbReference>
<dbReference type="InterPro" id="IPR036188">
    <property type="entry name" value="FAD/NAD-bd_sf"/>
</dbReference>
<dbReference type="SUPFAM" id="SSF51905">
    <property type="entry name" value="FAD/NAD(P)-binding domain"/>
    <property type="match status" value="1"/>
</dbReference>
<dbReference type="Proteomes" id="UP000754883">
    <property type="component" value="Unassembled WGS sequence"/>
</dbReference>
<keyword evidence="8" id="KW-1185">Reference proteome</keyword>
<comment type="caution">
    <text evidence="7">The sequence shown here is derived from an EMBL/GenBank/DDBJ whole genome shotgun (WGS) entry which is preliminary data.</text>
</comment>
<dbReference type="GO" id="GO:0071949">
    <property type="term" value="F:FAD binding"/>
    <property type="evidence" value="ECO:0007669"/>
    <property type="project" value="InterPro"/>
</dbReference>
<evidence type="ECO:0000256" key="2">
    <source>
        <dbReference type="ARBA" id="ARBA00022630"/>
    </source>
</evidence>
<dbReference type="AlphaFoldDB" id="A0A9N9UTX5"/>
<reference evidence="8" key="1">
    <citation type="submission" date="2019-06" db="EMBL/GenBank/DDBJ databases">
        <authorList>
            <person name="Broberg M."/>
        </authorList>
    </citation>
    <scope>NUCLEOTIDE SEQUENCE [LARGE SCALE GENOMIC DNA]</scope>
</reference>
<evidence type="ECO:0000313" key="8">
    <source>
        <dbReference type="Proteomes" id="UP000754883"/>
    </source>
</evidence>
<dbReference type="Gene3D" id="2.40.400.10">
    <property type="entry name" value="Acetoacetate decarboxylase-like"/>
    <property type="match status" value="1"/>
</dbReference>
<keyword evidence="3" id="KW-0274">FAD</keyword>
<keyword evidence="5" id="KW-0503">Monooxygenase</keyword>
<dbReference type="InterPro" id="IPR023375">
    <property type="entry name" value="ADC_dom_sf"/>
</dbReference>
<organism evidence="7 8">
    <name type="scientific">Clonostachys byssicola</name>
    <dbReference type="NCBI Taxonomy" id="160290"/>
    <lineage>
        <taxon>Eukaryota</taxon>
        <taxon>Fungi</taxon>
        <taxon>Dikarya</taxon>
        <taxon>Ascomycota</taxon>
        <taxon>Pezizomycotina</taxon>
        <taxon>Sordariomycetes</taxon>
        <taxon>Hypocreomycetidae</taxon>
        <taxon>Hypocreales</taxon>
        <taxon>Bionectriaceae</taxon>
        <taxon>Clonostachys</taxon>
    </lineage>
</organism>
<dbReference type="SUPFAM" id="SSF54373">
    <property type="entry name" value="FAD-linked reductases, C-terminal domain"/>
    <property type="match status" value="1"/>
</dbReference>
<dbReference type="EMBL" id="CABFNO020001560">
    <property type="protein sequence ID" value="CAH0002542.1"/>
    <property type="molecule type" value="Genomic_DNA"/>
</dbReference>
<dbReference type="PANTHER" id="PTHR13789:SF261">
    <property type="entry name" value="HYDROXYLASE, PUTATIVE (AFU_ORTHOLOGUE AFUA_7G00590)-RELATED"/>
    <property type="match status" value="1"/>
</dbReference>
<dbReference type="SUPFAM" id="SSF160104">
    <property type="entry name" value="Acetoacetate decarboxylase-like"/>
    <property type="match status" value="1"/>
</dbReference>
<keyword evidence="2" id="KW-0285">Flavoprotein</keyword>
<comment type="similarity">
    <text evidence="1">Belongs to the paxM FAD-dependent monooxygenase family.</text>
</comment>
<dbReference type="Pfam" id="PF01494">
    <property type="entry name" value="FAD_binding_3"/>
    <property type="match status" value="1"/>
</dbReference>
<evidence type="ECO:0000256" key="5">
    <source>
        <dbReference type="ARBA" id="ARBA00023033"/>
    </source>
</evidence>
<dbReference type="OrthoDB" id="9993796at2759"/>
<dbReference type="InterPro" id="IPR050493">
    <property type="entry name" value="FAD-dep_Monooxygenase_BioMet"/>
</dbReference>
<accession>A0A9N9UTX5</accession>
<gene>
    <name evidence="7" type="ORF">CBYS24578_00002094</name>
</gene>
<dbReference type="PRINTS" id="PR00420">
    <property type="entry name" value="RNGMNOXGNASE"/>
</dbReference>
<evidence type="ECO:0000256" key="3">
    <source>
        <dbReference type="ARBA" id="ARBA00022827"/>
    </source>
</evidence>
<keyword evidence="4" id="KW-0560">Oxidoreductase</keyword>
<evidence type="ECO:0000259" key="6">
    <source>
        <dbReference type="Pfam" id="PF01494"/>
    </source>
</evidence>